<dbReference type="AlphaFoldDB" id="A0A9N8Z6B8"/>
<sequence>MQTSIESSLESRLAEKYARALNLGELFFIESTVVNVKENDIEFEIRFAPSLYKKPSGSAVATENSNKKSKVDPFIFYNPVLLVEEYGDYIVLLNKFSIAPHHILVVTKEYEQQTDPLFPRDLEAVWHYMVQFKSKRSLAFYNCGNNSGASQPHKHIQILPLSNDPPISACFNDVDKKPGEKFDFPQFSFIHHVIILDQKRIIGSSEEVIGEYLGEAFHSLYDAMIESLRLHSENVSANLAFPVSYNFLMTTSWMIMVPRMHENFRQVSVNSLGFGGMLLVKSEECLELVKSLGVIKILDAVTVPKDLGTRQDHA</sequence>
<dbReference type="PIRSF" id="PIRSF000846">
    <property type="entry name" value="ATP_adenylyltr"/>
    <property type="match status" value="1"/>
</dbReference>
<dbReference type="GO" id="GO:0003877">
    <property type="term" value="F:ATP:ADP adenylyltransferase activity"/>
    <property type="evidence" value="ECO:0007669"/>
    <property type="project" value="InterPro"/>
</dbReference>
<evidence type="ECO:0000259" key="2">
    <source>
        <dbReference type="Pfam" id="PF09830"/>
    </source>
</evidence>
<dbReference type="InterPro" id="IPR009163">
    <property type="entry name" value="Ap4A_phos1/2"/>
</dbReference>
<feature type="domain" description="ATP adenylyltransferase C-terminal" evidence="2">
    <location>
        <begin position="186"/>
        <end position="304"/>
    </location>
</feature>
<reference evidence="4" key="1">
    <citation type="submission" date="2021-06" db="EMBL/GenBank/DDBJ databases">
        <authorList>
            <person name="Kallberg Y."/>
            <person name="Tangrot J."/>
            <person name="Rosling A."/>
        </authorList>
    </citation>
    <scope>NUCLEOTIDE SEQUENCE</scope>
    <source>
        <strain evidence="4">FL130A</strain>
    </source>
</reference>
<comment type="caution">
    <text evidence="4">The sequence shown here is derived from an EMBL/GenBank/DDBJ whole genome shotgun (WGS) entry which is preliminary data.</text>
</comment>
<dbReference type="PANTHER" id="PTHR38420:SF1">
    <property type="entry name" value="PUTATIVE (AFU_ORTHOLOGUE AFUA_5G14690)-RELATED"/>
    <property type="match status" value="1"/>
</dbReference>
<gene>
    <name evidence="4" type="ORF">ALEPTO_LOCUS1903</name>
</gene>
<proteinExistence type="predicted"/>
<dbReference type="PANTHER" id="PTHR38420">
    <property type="entry name" value="AP-4-A PHOSPHORYLASE II"/>
    <property type="match status" value="1"/>
</dbReference>
<dbReference type="InterPro" id="IPR019200">
    <property type="entry name" value="ATP_adenylylTrfase_C"/>
</dbReference>
<name>A0A9N8Z6B8_9GLOM</name>
<dbReference type="EMBL" id="CAJVPS010000240">
    <property type="protein sequence ID" value="CAG8468666.1"/>
    <property type="molecule type" value="Genomic_DNA"/>
</dbReference>
<dbReference type="OrthoDB" id="10267950at2759"/>
<dbReference type="InterPro" id="IPR045759">
    <property type="entry name" value="Ap4A_phos1/2_N"/>
</dbReference>
<feature type="domain" description="Ap4A phosphorylase 1/2 N-terminal" evidence="3">
    <location>
        <begin position="7"/>
        <end position="163"/>
    </location>
</feature>
<evidence type="ECO:0000313" key="5">
    <source>
        <dbReference type="Proteomes" id="UP000789508"/>
    </source>
</evidence>
<dbReference type="Proteomes" id="UP000789508">
    <property type="component" value="Unassembled WGS sequence"/>
</dbReference>
<keyword evidence="5" id="KW-1185">Reference proteome</keyword>
<dbReference type="InterPro" id="IPR043171">
    <property type="entry name" value="Ap4A_phos1/2-like"/>
</dbReference>
<dbReference type="InterPro" id="IPR036265">
    <property type="entry name" value="HIT-like_sf"/>
</dbReference>
<dbReference type="Gene3D" id="3.30.428.70">
    <property type="match status" value="1"/>
</dbReference>
<evidence type="ECO:0000313" key="4">
    <source>
        <dbReference type="EMBL" id="CAG8468666.1"/>
    </source>
</evidence>
<accession>A0A9N8Z6B8</accession>
<organism evidence="4 5">
    <name type="scientific">Ambispora leptoticha</name>
    <dbReference type="NCBI Taxonomy" id="144679"/>
    <lineage>
        <taxon>Eukaryota</taxon>
        <taxon>Fungi</taxon>
        <taxon>Fungi incertae sedis</taxon>
        <taxon>Mucoromycota</taxon>
        <taxon>Glomeromycotina</taxon>
        <taxon>Glomeromycetes</taxon>
        <taxon>Archaeosporales</taxon>
        <taxon>Ambisporaceae</taxon>
        <taxon>Ambispora</taxon>
    </lineage>
</organism>
<dbReference type="GO" id="GO:0009117">
    <property type="term" value="P:nucleotide metabolic process"/>
    <property type="evidence" value="ECO:0007669"/>
    <property type="project" value="InterPro"/>
</dbReference>
<evidence type="ECO:0000256" key="1">
    <source>
        <dbReference type="PIRSR" id="PIRSR000846-1"/>
    </source>
</evidence>
<dbReference type="Pfam" id="PF09830">
    <property type="entry name" value="ATP_transf"/>
    <property type="match status" value="1"/>
</dbReference>
<protein>
    <submittedName>
        <fullName evidence="4">2420_t:CDS:1</fullName>
    </submittedName>
</protein>
<evidence type="ECO:0000259" key="3">
    <source>
        <dbReference type="Pfam" id="PF19327"/>
    </source>
</evidence>
<dbReference type="Pfam" id="PF19327">
    <property type="entry name" value="Ap4A_phos_N"/>
    <property type="match status" value="1"/>
</dbReference>
<dbReference type="GO" id="GO:0005524">
    <property type="term" value="F:ATP binding"/>
    <property type="evidence" value="ECO:0007669"/>
    <property type="project" value="InterPro"/>
</dbReference>
<feature type="active site" description="Nucleophile" evidence="1">
    <location>
        <position position="155"/>
    </location>
</feature>
<dbReference type="SUPFAM" id="SSF54197">
    <property type="entry name" value="HIT-like"/>
    <property type="match status" value="1"/>
</dbReference>